<dbReference type="InterPro" id="IPR007809">
    <property type="entry name" value="FlgN-like"/>
</dbReference>
<dbReference type="Proteomes" id="UP001501321">
    <property type="component" value="Unassembled WGS sequence"/>
</dbReference>
<evidence type="ECO:0000256" key="1">
    <source>
        <dbReference type="ARBA" id="ARBA00002397"/>
    </source>
</evidence>
<comment type="similarity">
    <text evidence="2">Belongs to the FlgN family.</text>
</comment>
<sequence>MSPLLDLLQQQEDTLNQMLALLEEEFGLLKQRKALALPELTEKKQQLLATLAQNDHAIAEALPDTNLQQEFAAFRQRILSQLQACQERNEVNGKLIELNLLSNRKLAAELCQLRDKNKLTYDNRGNTQPGKNGSLNIKA</sequence>
<keyword evidence="5" id="KW-0966">Cell projection</keyword>
<feature type="region of interest" description="Disordered" evidence="4">
    <location>
        <begin position="120"/>
        <end position="139"/>
    </location>
</feature>
<feature type="compositionally biased region" description="Polar residues" evidence="4">
    <location>
        <begin position="123"/>
        <end position="139"/>
    </location>
</feature>
<proteinExistence type="inferred from homology"/>
<evidence type="ECO:0000313" key="6">
    <source>
        <dbReference type="Proteomes" id="UP001501321"/>
    </source>
</evidence>
<evidence type="ECO:0000256" key="3">
    <source>
        <dbReference type="ARBA" id="ARBA00022795"/>
    </source>
</evidence>
<name>A0ABP8Q300_9GAMM</name>
<evidence type="ECO:0000256" key="4">
    <source>
        <dbReference type="SAM" id="MobiDB-lite"/>
    </source>
</evidence>
<dbReference type="SUPFAM" id="SSF140566">
    <property type="entry name" value="FlgN-like"/>
    <property type="match status" value="1"/>
</dbReference>
<accession>A0ABP8Q300</accession>
<keyword evidence="3" id="KW-1005">Bacterial flagellum biogenesis</keyword>
<dbReference type="Pfam" id="PF05130">
    <property type="entry name" value="FlgN"/>
    <property type="match status" value="1"/>
</dbReference>
<gene>
    <name evidence="5" type="ORF">GCM10023095_12370</name>
</gene>
<evidence type="ECO:0000256" key="2">
    <source>
        <dbReference type="ARBA" id="ARBA00007703"/>
    </source>
</evidence>
<comment type="caution">
    <text evidence="5">The sequence shown here is derived from an EMBL/GenBank/DDBJ whole genome shotgun (WGS) entry which is preliminary data.</text>
</comment>
<comment type="function">
    <text evidence="1">Required for the efficient initiation of filament assembly.</text>
</comment>
<dbReference type="Gene3D" id="1.20.58.300">
    <property type="entry name" value="FlgN-like"/>
    <property type="match status" value="1"/>
</dbReference>
<dbReference type="InterPro" id="IPR036679">
    <property type="entry name" value="FlgN-like_sf"/>
</dbReference>
<reference evidence="6" key="1">
    <citation type="journal article" date="2019" name="Int. J. Syst. Evol. Microbiol.">
        <title>The Global Catalogue of Microorganisms (GCM) 10K type strain sequencing project: providing services to taxonomists for standard genome sequencing and annotation.</title>
        <authorList>
            <consortium name="The Broad Institute Genomics Platform"/>
            <consortium name="The Broad Institute Genome Sequencing Center for Infectious Disease"/>
            <person name="Wu L."/>
            <person name="Ma J."/>
        </authorList>
    </citation>
    <scope>NUCLEOTIDE SEQUENCE [LARGE SCALE GENOMIC DNA]</scope>
    <source>
        <strain evidence="6">JCM 32226</strain>
    </source>
</reference>
<keyword evidence="5" id="KW-0282">Flagellum</keyword>
<dbReference type="EMBL" id="BAABFC010000009">
    <property type="protein sequence ID" value="GAA4496788.1"/>
    <property type="molecule type" value="Genomic_DNA"/>
</dbReference>
<organism evidence="5 6">
    <name type="scientific">Pseudaeromonas paramecii</name>
    <dbReference type="NCBI Taxonomy" id="2138166"/>
    <lineage>
        <taxon>Bacteria</taxon>
        <taxon>Pseudomonadati</taxon>
        <taxon>Pseudomonadota</taxon>
        <taxon>Gammaproteobacteria</taxon>
        <taxon>Aeromonadales</taxon>
        <taxon>Aeromonadaceae</taxon>
        <taxon>Pseudaeromonas</taxon>
    </lineage>
</organism>
<protein>
    <submittedName>
        <fullName evidence="5">Flagellar protein FlgN</fullName>
    </submittedName>
</protein>
<evidence type="ECO:0000313" key="5">
    <source>
        <dbReference type="EMBL" id="GAA4496788.1"/>
    </source>
</evidence>
<keyword evidence="6" id="KW-1185">Reference proteome</keyword>
<dbReference type="RefSeq" id="WP_345011123.1">
    <property type="nucleotide sequence ID" value="NZ_BAABFC010000009.1"/>
</dbReference>
<keyword evidence="5" id="KW-0969">Cilium</keyword>